<dbReference type="Pfam" id="PF02321">
    <property type="entry name" value="OEP"/>
    <property type="match status" value="2"/>
</dbReference>
<proteinExistence type="inferred from homology"/>
<keyword evidence="2 7" id="KW-0813">Transport</keyword>
<dbReference type="GO" id="GO:0009279">
    <property type="term" value="C:cell outer membrane"/>
    <property type="evidence" value="ECO:0007669"/>
    <property type="project" value="UniProtKB-SubCell"/>
</dbReference>
<gene>
    <name evidence="9" type="ORF">GTOL_12732</name>
</gene>
<dbReference type="GO" id="GO:0015288">
    <property type="term" value="F:porin activity"/>
    <property type="evidence" value="ECO:0007669"/>
    <property type="project" value="TreeGrafter"/>
</dbReference>
<keyword evidence="10" id="KW-1185">Reference proteome</keyword>
<dbReference type="GO" id="GO:0015562">
    <property type="term" value="F:efflux transmembrane transporter activity"/>
    <property type="evidence" value="ECO:0007669"/>
    <property type="project" value="InterPro"/>
</dbReference>
<keyword evidence="6 7" id="KW-0998">Cell outer membrane</keyword>
<evidence type="ECO:0000256" key="6">
    <source>
        <dbReference type="ARBA" id="ARBA00023237"/>
    </source>
</evidence>
<feature type="chain" id="PRO_5036721412" description="Protein CyaE" evidence="8">
    <location>
        <begin position="25"/>
        <end position="474"/>
    </location>
</feature>
<evidence type="ECO:0000256" key="1">
    <source>
        <dbReference type="ARBA" id="ARBA00007613"/>
    </source>
</evidence>
<sequence length="474" mass="49415">MPIRLLICTAFCAGFVLLAVPGYATGVADPFSTAELLPPPPSQALGKDGQFQPCPALPATALTLSDVVNATLCGNPQTREVWASARARAAGVGLAEAAWLPTLDGSIAASHSNNRGGVLTAPVTSNQRNYGLSLSWLIYDFGGREASLKNARQLLEAANASQDATVQALFLAAVQAYYQLQATQAASDAALEAEKAAQESFHAAEARYKAGAATPADKLQAQTAWSQATLNRIRADGDFKNAQGILANTMGLSAATPLQLAAQAAVPALGQFEAGVAQLIDEAVQHRPDLRAAQAQAQAAQAAVDVARASGRPSVSLGISGSETRGGRLPDARSSALGVTVGIPLFSGFSTTYKVRAAEAQAQASEAQSEQLKLKVALDVWNGYQSLTTATQTVRSSADLLASAEQSQRMALGRYKAGMGNILDVLNAQSALASAQQQRVQSLYSWNVARTALAQAMGTLDRRLIDSLDERAKP</sequence>
<dbReference type="PANTHER" id="PTHR30026">
    <property type="entry name" value="OUTER MEMBRANE PROTEIN TOLC"/>
    <property type="match status" value="1"/>
</dbReference>
<evidence type="ECO:0000256" key="4">
    <source>
        <dbReference type="ARBA" id="ARBA00022692"/>
    </source>
</evidence>
<feature type="signal peptide" evidence="8">
    <location>
        <begin position="1"/>
        <end position="24"/>
    </location>
</feature>
<dbReference type="PANTHER" id="PTHR30026:SF21">
    <property type="entry name" value="SLR1270 PROTEIN"/>
    <property type="match status" value="1"/>
</dbReference>
<keyword evidence="3" id="KW-1134">Transmembrane beta strand</keyword>
<reference evidence="9" key="1">
    <citation type="submission" date="2021-04" db="EMBL/GenBank/DDBJ databases">
        <authorList>
            <person name="Hornung B."/>
        </authorList>
    </citation>
    <scope>NUCLEOTIDE SEQUENCE</scope>
    <source>
        <strain evidence="9">G5G6</strain>
    </source>
</reference>
<evidence type="ECO:0000313" key="9">
    <source>
        <dbReference type="EMBL" id="CAG4884849.1"/>
    </source>
</evidence>
<protein>
    <recommendedName>
        <fullName evidence="7">Protein CyaE</fullName>
    </recommendedName>
</protein>
<comment type="subcellular location">
    <subcellularLocation>
        <location evidence="7">Cell outer membrane</location>
        <topology evidence="7">Peripheral membrane protein</topology>
    </subcellularLocation>
</comment>
<keyword evidence="7" id="KW-0204">Cytolysis</keyword>
<dbReference type="Gene3D" id="1.20.1600.10">
    <property type="entry name" value="Outer membrane efflux proteins (OEP)"/>
    <property type="match status" value="1"/>
</dbReference>
<dbReference type="Proteomes" id="UP000742786">
    <property type="component" value="Unassembled WGS sequence"/>
</dbReference>
<name>A0A916N9P0_9PROT</name>
<evidence type="ECO:0000256" key="7">
    <source>
        <dbReference type="PIRNR" id="PIRNR001892"/>
    </source>
</evidence>
<dbReference type="InterPro" id="IPR028351">
    <property type="entry name" value="CyaE"/>
</dbReference>
<dbReference type="PIRSF" id="PIRSF001892">
    <property type="entry name" value="CyaE"/>
    <property type="match status" value="1"/>
</dbReference>
<dbReference type="GO" id="GO:1990281">
    <property type="term" value="C:efflux pump complex"/>
    <property type="evidence" value="ECO:0007669"/>
    <property type="project" value="TreeGrafter"/>
</dbReference>
<dbReference type="SUPFAM" id="SSF56954">
    <property type="entry name" value="Outer membrane efflux proteins (OEP)"/>
    <property type="match status" value="1"/>
</dbReference>
<comment type="function">
    <text evidence="7">CyaE is necessary for transport of calmodulin-sensitive adenylate cyclase-hemolysin (cyclolysin).</text>
</comment>
<keyword evidence="7" id="KW-0354">Hemolysis</keyword>
<comment type="caution">
    <text evidence="9">The sequence shown here is derived from an EMBL/GenBank/DDBJ whole genome shotgun (WGS) entry which is preliminary data.</text>
</comment>
<keyword evidence="8" id="KW-0732">Signal</keyword>
<keyword evidence="5 7" id="KW-0472">Membrane</keyword>
<dbReference type="AlphaFoldDB" id="A0A916N9P0"/>
<dbReference type="InterPro" id="IPR051906">
    <property type="entry name" value="TolC-like"/>
</dbReference>
<evidence type="ECO:0000256" key="3">
    <source>
        <dbReference type="ARBA" id="ARBA00022452"/>
    </source>
</evidence>
<organism evidence="9 10">
    <name type="scientific">Georgfuchsia toluolica</name>
    <dbReference type="NCBI Taxonomy" id="424218"/>
    <lineage>
        <taxon>Bacteria</taxon>
        <taxon>Pseudomonadati</taxon>
        <taxon>Pseudomonadota</taxon>
        <taxon>Betaproteobacteria</taxon>
        <taxon>Nitrosomonadales</taxon>
        <taxon>Sterolibacteriaceae</taxon>
        <taxon>Georgfuchsia</taxon>
    </lineage>
</organism>
<evidence type="ECO:0000313" key="10">
    <source>
        <dbReference type="Proteomes" id="UP000742786"/>
    </source>
</evidence>
<dbReference type="GO" id="GO:0031640">
    <property type="term" value="P:killing of cells of another organism"/>
    <property type="evidence" value="ECO:0007669"/>
    <property type="project" value="UniProtKB-KW"/>
</dbReference>
<comment type="similarity">
    <text evidence="1 7">Belongs to the outer membrane factor (OMF) (TC 1.B.17) family.</text>
</comment>
<dbReference type="InterPro" id="IPR003423">
    <property type="entry name" value="OMP_efflux"/>
</dbReference>
<keyword evidence="4" id="KW-0812">Transmembrane</keyword>
<evidence type="ECO:0000256" key="8">
    <source>
        <dbReference type="SAM" id="SignalP"/>
    </source>
</evidence>
<evidence type="ECO:0000256" key="5">
    <source>
        <dbReference type="ARBA" id="ARBA00023136"/>
    </source>
</evidence>
<evidence type="ECO:0000256" key="2">
    <source>
        <dbReference type="ARBA" id="ARBA00022448"/>
    </source>
</evidence>
<accession>A0A916N9P0</accession>
<dbReference type="EMBL" id="CAJQUM010000001">
    <property type="protein sequence ID" value="CAG4884849.1"/>
    <property type="molecule type" value="Genomic_DNA"/>
</dbReference>